<dbReference type="AlphaFoldDB" id="A0A553H116"/>
<feature type="domain" description="DUF4340" evidence="1">
    <location>
        <begin position="71"/>
        <end position="210"/>
    </location>
</feature>
<organism evidence="2 3">
    <name type="scientific">Pseudomonas mangiferae</name>
    <dbReference type="NCBI Taxonomy" id="2593654"/>
    <lineage>
        <taxon>Bacteria</taxon>
        <taxon>Pseudomonadati</taxon>
        <taxon>Pseudomonadota</taxon>
        <taxon>Gammaproteobacteria</taxon>
        <taxon>Pseudomonadales</taxon>
        <taxon>Pseudomonadaceae</taxon>
        <taxon>Pseudomonas</taxon>
    </lineage>
</organism>
<dbReference type="EMBL" id="VJOY01000004">
    <property type="protein sequence ID" value="TRX75448.1"/>
    <property type="molecule type" value="Genomic_DNA"/>
</dbReference>
<dbReference type="OrthoDB" id="7008377at2"/>
<sequence>MGRKHLIGLALLVAVLAAPYAWLQRDEKPARVEREALFPGFASPSAGVRAIEVHRPGEPAVRVEREDGQRWRVPAKAGYPARTQAVVELLEALAGARKVQATNASPALPGLAEDGDPANQATRLDLEREGGAPLALLVGRPARQEEGQWVRVPGESQAWLIDRDIELPPTELAWLDRRVAALPLADIQRLEVRHATGEHLALSREHSGDAGFGVAPLPVGRHLARVDVANGLPAVFADLDFADAAPRQQATFKAPPVLTFSLRTFAGGQATGSVYAQGDQHWLVLDSRTDLTDGQWPGRSDWAYRLDDDRYQALATPLDRLLAKP</sequence>
<dbReference type="InterPro" id="IPR025641">
    <property type="entry name" value="DUF4340"/>
</dbReference>
<dbReference type="Proteomes" id="UP000315235">
    <property type="component" value="Unassembled WGS sequence"/>
</dbReference>
<reference evidence="2 3" key="1">
    <citation type="submission" date="2019-07" db="EMBL/GenBank/DDBJ databases">
        <title>Pseudomonas mangiferae sp. nov., isolated from bark of mango tree in Thailand.</title>
        <authorList>
            <person name="Srisuk N."/>
            <person name="Anurat P."/>
        </authorList>
    </citation>
    <scope>NUCLEOTIDE SEQUENCE [LARGE SCALE GENOMIC DNA]</scope>
    <source>
        <strain evidence="2 3">DMKU_BBB3-04</strain>
    </source>
</reference>
<name>A0A553H116_9PSED</name>
<accession>A0A553H116</accession>
<proteinExistence type="predicted"/>
<evidence type="ECO:0000259" key="1">
    <source>
        <dbReference type="Pfam" id="PF14238"/>
    </source>
</evidence>
<gene>
    <name evidence="2" type="ORF">FM069_06835</name>
</gene>
<dbReference type="RefSeq" id="WP_143487540.1">
    <property type="nucleotide sequence ID" value="NZ_VJOY01000004.1"/>
</dbReference>
<protein>
    <submittedName>
        <fullName evidence="2">DUF4340 domain-containing protein</fullName>
    </submittedName>
</protein>
<comment type="caution">
    <text evidence="2">The sequence shown here is derived from an EMBL/GenBank/DDBJ whole genome shotgun (WGS) entry which is preliminary data.</text>
</comment>
<evidence type="ECO:0000313" key="2">
    <source>
        <dbReference type="EMBL" id="TRX75448.1"/>
    </source>
</evidence>
<dbReference type="Pfam" id="PF14238">
    <property type="entry name" value="DUF4340"/>
    <property type="match status" value="1"/>
</dbReference>
<evidence type="ECO:0000313" key="3">
    <source>
        <dbReference type="Proteomes" id="UP000315235"/>
    </source>
</evidence>
<keyword evidence="3" id="KW-1185">Reference proteome</keyword>